<protein>
    <submittedName>
        <fullName evidence="6">Retinal protein, putative</fullName>
    </submittedName>
</protein>
<dbReference type="GO" id="GO:0008289">
    <property type="term" value="F:lipid binding"/>
    <property type="evidence" value="ECO:0007669"/>
    <property type="project" value="UniProtKB-KW"/>
</dbReference>
<dbReference type="EMBL" id="GG672055">
    <property type="protein sequence ID" value="EER17519.1"/>
    <property type="molecule type" value="Genomic_DNA"/>
</dbReference>
<evidence type="ECO:0000256" key="4">
    <source>
        <dbReference type="ARBA" id="ARBA00023121"/>
    </source>
</evidence>
<evidence type="ECO:0000256" key="2">
    <source>
        <dbReference type="ARBA" id="ARBA00022448"/>
    </source>
</evidence>
<feature type="domain" description="GMP phosphodiesterase delta subunit" evidence="5">
    <location>
        <begin position="1"/>
        <end position="56"/>
    </location>
</feature>
<keyword evidence="7" id="KW-1185">Reference proteome</keyword>
<dbReference type="GeneID" id="9062858"/>
<evidence type="ECO:0000313" key="7">
    <source>
        <dbReference type="Proteomes" id="UP000007800"/>
    </source>
</evidence>
<dbReference type="AlphaFoldDB" id="C5KD86"/>
<dbReference type="PANTHER" id="PTHR12951:SF1">
    <property type="entry name" value="PROTEIN UNC-119 HOMOLOG"/>
    <property type="match status" value="1"/>
</dbReference>
<sequence>MIERHYFKDKILKSYDFTMPYCMPNTVNTWEVIYELPELTAEEKKAMIEAPWETKSIMGIKTTRAETSDGDIYVYVFRRTTATRKMWTSEASQVSSLVIAQR</sequence>
<evidence type="ECO:0000256" key="3">
    <source>
        <dbReference type="ARBA" id="ARBA00022927"/>
    </source>
</evidence>
<proteinExistence type="inferred from homology"/>
<keyword evidence="3" id="KW-0653">Protein transport</keyword>
<dbReference type="Gene3D" id="2.70.50.40">
    <property type="entry name" value="GMP phosphodiesterase, delta subunit"/>
    <property type="match status" value="1"/>
</dbReference>
<organism evidence="7">
    <name type="scientific">Perkinsus marinus (strain ATCC 50983 / TXsc)</name>
    <dbReference type="NCBI Taxonomy" id="423536"/>
    <lineage>
        <taxon>Eukaryota</taxon>
        <taxon>Sar</taxon>
        <taxon>Alveolata</taxon>
        <taxon>Perkinsozoa</taxon>
        <taxon>Perkinsea</taxon>
        <taxon>Perkinsida</taxon>
        <taxon>Perkinsidae</taxon>
        <taxon>Perkinsus</taxon>
    </lineage>
</organism>
<keyword evidence="4" id="KW-0446">Lipid-binding</keyword>
<evidence type="ECO:0000259" key="5">
    <source>
        <dbReference type="Pfam" id="PF05351"/>
    </source>
</evidence>
<accession>C5KD86</accession>
<keyword evidence="2" id="KW-0813">Transport</keyword>
<gene>
    <name evidence="6" type="ORF">Pmar_PMAR008082</name>
</gene>
<dbReference type="InterPro" id="IPR008015">
    <property type="entry name" value="PDED_dom"/>
</dbReference>
<dbReference type="SUPFAM" id="SSF81296">
    <property type="entry name" value="E set domains"/>
    <property type="match status" value="1"/>
</dbReference>
<dbReference type="OrthoDB" id="10248777at2759"/>
<dbReference type="InterPro" id="IPR014756">
    <property type="entry name" value="Ig_E-set"/>
</dbReference>
<dbReference type="Pfam" id="PF05351">
    <property type="entry name" value="GMP_PDE_delta"/>
    <property type="match status" value="1"/>
</dbReference>
<name>C5KD86_PERM5</name>
<dbReference type="GO" id="GO:0042953">
    <property type="term" value="P:lipoprotein transport"/>
    <property type="evidence" value="ECO:0007669"/>
    <property type="project" value="TreeGrafter"/>
</dbReference>
<evidence type="ECO:0000256" key="1">
    <source>
        <dbReference type="ARBA" id="ARBA00008102"/>
    </source>
</evidence>
<dbReference type="InterPro" id="IPR037036">
    <property type="entry name" value="PDED_dom_sf"/>
</dbReference>
<dbReference type="GO" id="GO:0060271">
    <property type="term" value="P:cilium assembly"/>
    <property type="evidence" value="ECO:0007669"/>
    <property type="project" value="TreeGrafter"/>
</dbReference>
<reference evidence="6 7" key="1">
    <citation type="submission" date="2008-07" db="EMBL/GenBank/DDBJ databases">
        <authorList>
            <person name="El-Sayed N."/>
            <person name="Caler E."/>
            <person name="Inman J."/>
            <person name="Amedeo P."/>
            <person name="Hass B."/>
            <person name="Wortman J."/>
        </authorList>
    </citation>
    <scope>NUCLEOTIDE SEQUENCE [LARGE SCALE GENOMIC DNA]</scope>
    <source>
        <strain evidence="7">ATCC 50983 / TXsc</strain>
    </source>
</reference>
<dbReference type="PANTHER" id="PTHR12951">
    <property type="entry name" value="RETINAL PROTEIN 4"/>
    <property type="match status" value="1"/>
</dbReference>
<dbReference type="RefSeq" id="XP_002785723.1">
    <property type="nucleotide sequence ID" value="XM_002785677.1"/>
</dbReference>
<dbReference type="InterPro" id="IPR051519">
    <property type="entry name" value="PDE6D_unc-119_myristoyl-bd"/>
</dbReference>
<comment type="similarity">
    <text evidence="1">Belongs to the PDE6D/unc-119 family.</text>
</comment>
<dbReference type="Proteomes" id="UP000007800">
    <property type="component" value="Unassembled WGS sequence"/>
</dbReference>
<dbReference type="GO" id="GO:0005929">
    <property type="term" value="C:cilium"/>
    <property type="evidence" value="ECO:0007669"/>
    <property type="project" value="TreeGrafter"/>
</dbReference>
<evidence type="ECO:0000313" key="6">
    <source>
        <dbReference type="EMBL" id="EER17519.1"/>
    </source>
</evidence>
<dbReference type="InParanoid" id="C5KD86"/>